<dbReference type="SUPFAM" id="SSF46767">
    <property type="entry name" value="Methylated DNA-protein cysteine methyltransferase, C-terminal domain"/>
    <property type="match status" value="1"/>
</dbReference>
<organism evidence="2 3">
    <name type="scientific">Paracidovorax valerianellae</name>
    <dbReference type="NCBI Taxonomy" id="187868"/>
    <lineage>
        <taxon>Bacteria</taxon>
        <taxon>Pseudomonadati</taxon>
        <taxon>Pseudomonadota</taxon>
        <taxon>Betaproteobacteria</taxon>
        <taxon>Burkholderiales</taxon>
        <taxon>Comamonadaceae</taxon>
        <taxon>Paracidovorax</taxon>
    </lineage>
</organism>
<feature type="domain" description="MOSC" evidence="1">
    <location>
        <begin position="40"/>
        <end position="160"/>
    </location>
</feature>
<dbReference type="GO" id="GO:0030170">
    <property type="term" value="F:pyridoxal phosphate binding"/>
    <property type="evidence" value="ECO:0007669"/>
    <property type="project" value="InterPro"/>
</dbReference>
<reference evidence="2 3" key="1">
    <citation type="submission" date="2016-10" db="EMBL/GenBank/DDBJ databases">
        <authorList>
            <person name="de Groot N.N."/>
        </authorList>
    </citation>
    <scope>NUCLEOTIDE SEQUENCE [LARGE SCALE GENOMIC DNA]</scope>
    <source>
        <strain evidence="2 3">DSM 16619</strain>
    </source>
</reference>
<dbReference type="InterPro" id="IPR011037">
    <property type="entry name" value="Pyrv_Knase-like_insert_dom_sf"/>
</dbReference>
<evidence type="ECO:0000313" key="2">
    <source>
        <dbReference type="EMBL" id="SDD31794.1"/>
    </source>
</evidence>
<keyword evidence="3" id="KW-1185">Reference proteome</keyword>
<evidence type="ECO:0000259" key="1">
    <source>
        <dbReference type="PROSITE" id="PS51340"/>
    </source>
</evidence>
<dbReference type="AlphaFoldDB" id="A0A1G6TSC0"/>
<dbReference type="Proteomes" id="UP000198781">
    <property type="component" value="Unassembled WGS sequence"/>
</dbReference>
<name>A0A1G6TSC0_9BURK</name>
<accession>A0A1G6TSC0</accession>
<dbReference type="PROSITE" id="PS51340">
    <property type="entry name" value="MOSC"/>
    <property type="match status" value="1"/>
</dbReference>
<dbReference type="SUPFAM" id="SSF50800">
    <property type="entry name" value="PK beta-barrel domain-like"/>
    <property type="match status" value="1"/>
</dbReference>
<protein>
    <submittedName>
        <fullName evidence="2">MOSC domain-containing protein YiiM</fullName>
    </submittedName>
</protein>
<dbReference type="InterPro" id="IPR005302">
    <property type="entry name" value="MoCF_Sase_C"/>
</dbReference>
<proteinExistence type="predicted"/>
<dbReference type="OrthoDB" id="1550913at2"/>
<dbReference type="EMBL" id="FMZC01000005">
    <property type="protein sequence ID" value="SDD31794.1"/>
    <property type="molecule type" value="Genomic_DNA"/>
</dbReference>
<dbReference type="PANTHER" id="PTHR36930">
    <property type="entry name" value="METAL-SULFUR CLUSTER BIOSYNTHESIS PROTEINS YUAD-RELATED"/>
    <property type="match status" value="1"/>
</dbReference>
<dbReference type="InterPro" id="IPR036217">
    <property type="entry name" value="MethylDNA_cys_MeTrfase_DNAb"/>
</dbReference>
<dbReference type="Pfam" id="PF03473">
    <property type="entry name" value="MOSC"/>
    <property type="match status" value="1"/>
</dbReference>
<sequence>MTRIGQNAFSDSPLSPLRQWRHVGRLKALRLRSPGSPGPQSVQEAVAVAHEGLSGDRHAGMHSPRQMLIAEERVYGELDLPAFSLRESLLIDFPTNELRSGSLLRIGADVVLWITFQCEPCVRLERHQPGLAKALKRRRGVLARVLEGGTLRVGDLVGLSPSPITPMSDDWKLRVANIVQQVPSGQFIEYRQLAELAGVSKTYCRAFPRVLSQLSPDVAMRAQPSGAVPAEQRWAGDELFDVRPDLGD</sequence>
<evidence type="ECO:0000313" key="3">
    <source>
        <dbReference type="Proteomes" id="UP000198781"/>
    </source>
</evidence>
<dbReference type="GO" id="GO:0003824">
    <property type="term" value="F:catalytic activity"/>
    <property type="evidence" value="ECO:0007669"/>
    <property type="project" value="InterPro"/>
</dbReference>
<dbReference type="InterPro" id="IPR052716">
    <property type="entry name" value="MOSC_domain"/>
</dbReference>
<dbReference type="Gene3D" id="2.40.33.20">
    <property type="entry name" value="PK beta-barrel domain-like"/>
    <property type="match status" value="1"/>
</dbReference>
<gene>
    <name evidence="2" type="ORF">SAMN05192589_105223</name>
</gene>
<dbReference type="PANTHER" id="PTHR36930:SF1">
    <property type="entry name" value="MOSC DOMAIN-CONTAINING PROTEIN"/>
    <property type="match status" value="1"/>
</dbReference>
<dbReference type="RefSeq" id="WP_139160373.1">
    <property type="nucleotide sequence ID" value="NZ_FMZC01000005.1"/>
</dbReference>
<dbReference type="GO" id="GO:0030151">
    <property type="term" value="F:molybdenum ion binding"/>
    <property type="evidence" value="ECO:0007669"/>
    <property type="project" value="InterPro"/>
</dbReference>
<dbReference type="STRING" id="187868.SAMN05192589_105223"/>